<accession>A0A1X2GDQ0</accession>
<dbReference type="InterPro" id="IPR011333">
    <property type="entry name" value="SKP1/BTB/POZ_sf"/>
</dbReference>
<dbReference type="SUPFAM" id="SSF54695">
    <property type="entry name" value="POZ domain"/>
    <property type="match status" value="1"/>
</dbReference>
<feature type="domain" description="BTB" evidence="2">
    <location>
        <begin position="154"/>
        <end position="257"/>
    </location>
</feature>
<keyword evidence="4" id="KW-1185">Reference proteome</keyword>
<reference evidence="3 4" key="1">
    <citation type="submission" date="2016-07" db="EMBL/GenBank/DDBJ databases">
        <title>Pervasive Adenine N6-methylation of Active Genes in Fungi.</title>
        <authorList>
            <consortium name="DOE Joint Genome Institute"/>
            <person name="Mondo S.J."/>
            <person name="Dannebaum R.O."/>
            <person name="Kuo R.C."/>
            <person name="Labutti K."/>
            <person name="Haridas S."/>
            <person name="Kuo A."/>
            <person name="Salamov A."/>
            <person name="Ahrendt S.R."/>
            <person name="Lipzen A."/>
            <person name="Sullivan W."/>
            <person name="Andreopoulos W.B."/>
            <person name="Clum A."/>
            <person name="Lindquist E."/>
            <person name="Daum C."/>
            <person name="Ramamoorthy G.K."/>
            <person name="Gryganskyi A."/>
            <person name="Culley D."/>
            <person name="Magnuson J.K."/>
            <person name="James T.Y."/>
            <person name="O'Malley M.A."/>
            <person name="Stajich J.E."/>
            <person name="Spatafora J.W."/>
            <person name="Visel A."/>
            <person name="Grigoriev I.V."/>
        </authorList>
    </citation>
    <scope>NUCLEOTIDE SEQUENCE [LARGE SCALE GENOMIC DNA]</scope>
    <source>
        <strain evidence="3 4">NRRL 3301</strain>
    </source>
</reference>
<dbReference type="AlphaFoldDB" id="A0A1X2GDQ0"/>
<sequence length="259" mass="30399">MTTTGASFFDNFIPTKETIPPFAHQFEESNSSSTSGLFDQTHDSFSSDTPLPTDRLKSYYSVYDEMQPEWQMLSESYRKQTQQLHDHILEQLSLLKSLEDKYDKMSLEFHRRVETAYNDSSFKLLDWQNHLEKEKKSLDTEKETMRHIRKCQDEKIKLNVGGQKFETSLSTLQRDPQCTLATMFNGHHEVVHEEDGSYFIDRDGTYFRLVLNYLRDLKLPPNVKHDPKIMDELKQEAVFYKISGLLKLTITEDTTKLFS</sequence>
<dbReference type="PANTHER" id="PTHR11145:SF8">
    <property type="entry name" value="RE57120P"/>
    <property type="match status" value="1"/>
</dbReference>
<feature type="compositionally biased region" description="Polar residues" evidence="1">
    <location>
        <begin position="28"/>
        <end position="49"/>
    </location>
</feature>
<dbReference type="InterPro" id="IPR003131">
    <property type="entry name" value="T1-type_BTB"/>
</dbReference>
<proteinExistence type="predicted"/>
<feature type="region of interest" description="Disordered" evidence="1">
    <location>
        <begin position="26"/>
        <end position="49"/>
    </location>
</feature>
<dbReference type="SMART" id="SM00225">
    <property type="entry name" value="BTB"/>
    <property type="match status" value="1"/>
</dbReference>
<dbReference type="Proteomes" id="UP000242146">
    <property type="component" value="Unassembled WGS sequence"/>
</dbReference>
<protein>
    <recommendedName>
        <fullName evidence="2">BTB domain-containing protein</fullName>
    </recommendedName>
</protein>
<organism evidence="3 4">
    <name type="scientific">Hesseltinella vesiculosa</name>
    <dbReference type="NCBI Taxonomy" id="101127"/>
    <lineage>
        <taxon>Eukaryota</taxon>
        <taxon>Fungi</taxon>
        <taxon>Fungi incertae sedis</taxon>
        <taxon>Mucoromycota</taxon>
        <taxon>Mucoromycotina</taxon>
        <taxon>Mucoromycetes</taxon>
        <taxon>Mucorales</taxon>
        <taxon>Cunninghamellaceae</taxon>
        <taxon>Hesseltinella</taxon>
    </lineage>
</organism>
<name>A0A1X2GDQ0_9FUNG</name>
<evidence type="ECO:0000256" key="1">
    <source>
        <dbReference type="SAM" id="MobiDB-lite"/>
    </source>
</evidence>
<dbReference type="InterPro" id="IPR000210">
    <property type="entry name" value="BTB/POZ_dom"/>
</dbReference>
<dbReference type="STRING" id="101127.A0A1X2GDQ0"/>
<dbReference type="OrthoDB" id="2414723at2759"/>
<dbReference type="GO" id="GO:0051260">
    <property type="term" value="P:protein homooligomerization"/>
    <property type="evidence" value="ECO:0007669"/>
    <property type="project" value="InterPro"/>
</dbReference>
<comment type="caution">
    <text evidence="3">The sequence shown here is derived from an EMBL/GenBank/DDBJ whole genome shotgun (WGS) entry which is preliminary data.</text>
</comment>
<dbReference type="PANTHER" id="PTHR11145">
    <property type="entry name" value="BTB/POZ DOMAIN-CONTAINING ADAPTER FOR CUL3-MEDIATED RHOA DEGRADATION PROTEIN FAMILY MEMBER"/>
    <property type="match status" value="1"/>
</dbReference>
<dbReference type="EMBL" id="MCGT01000020">
    <property type="protein sequence ID" value="ORX51543.1"/>
    <property type="molecule type" value="Genomic_DNA"/>
</dbReference>
<dbReference type="Gene3D" id="3.30.710.10">
    <property type="entry name" value="Potassium Channel Kv1.1, Chain A"/>
    <property type="match status" value="1"/>
</dbReference>
<evidence type="ECO:0000313" key="4">
    <source>
        <dbReference type="Proteomes" id="UP000242146"/>
    </source>
</evidence>
<dbReference type="InterPro" id="IPR045068">
    <property type="entry name" value="BACURD1-3"/>
</dbReference>
<gene>
    <name evidence="3" type="ORF">DM01DRAFT_1375278</name>
</gene>
<evidence type="ECO:0000259" key="2">
    <source>
        <dbReference type="SMART" id="SM00225"/>
    </source>
</evidence>
<evidence type="ECO:0000313" key="3">
    <source>
        <dbReference type="EMBL" id="ORX51543.1"/>
    </source>
</evidence>
<dbReference type="Pfam" id="PF02214">
    <property type="entry name" value="BTB_2"/>
    <property type="match status" value="1"/>
</dbReference>